<dbReference type="KEGG" id="lkm:EFP84_17875"/>
<dbReference type="Proteomes" id="UP000276407">
    <property type="component" value="Chromosome 1"/>
</dbReference>
<proteinExistence type="predicted"/>
<reference evidence="1 2" key="1">
    <citation type="submission" date="2018-11" db="EMBL/GenBank/DDBJ databases">
        <title>Complete genome sequence of Leptospira kmetyi isolate LS 001/16 from soil sample associated with a leptospirosis patient in Kelantan.</title>
        <authorList>
            <person name="Muhammad Yusoff F."/>
            <person name="Muhammad Yusoff S."/>
            <person name="Ahmad M.N."/>
            <person name="Yusof N.Y."/>
            <person name="Aziah I."/>
        </authorList>
    </citation>
    <scope>NUCLEOTIDE SEQUENCE [LARGE SCALE GENOMIC DNA]</scope>
    <source>
        <strain evidence="1 2">LS 001/16</strain>
    </source>
</reference>
<evidence type="ECO:0000313" key="2">
    <source>
        <dbReference type="Proteomes" id="UP000276407"/>
    </source>
</evidence>
<sequence>MLVPGPGVETNPVRSGSAKDLFQNPVLQGFRVDAAILFFGKFEIGNGIALYGRFKCVRANSVFMRFSHKRGGILASPLRLKNK</sequence>
<organism evidence="1 2">
    <name type="scientific">Leptospira kmetyi</name>
    <dbReference type="NCBI Taxonomy" id="408139"/>
    <lineage>
        <taxon>Bacteria</taxon>
        <taxon>Pseudomonadati</taxon>
        <taxon>Spirochaetota</taxon>
        <taxon>Spirochaetia</taxon>
        <taxon>Leptospirales</taxon>
        <taxon>Leptospiraceae</taxon>
        <taxon>Leptospira</taxon>
    </lineage>
</organism>
<dbReference type="EMBL" id="CP033614">
    <property type="protein sequence ID" value="AYV57194.1"/>
    <property type="molecule type" value="Genomic_DNA"/>
</dbReference>
<evidence type="ECO:0000313" key="1">
    <source>
        <dbReference type="EMBL" id="AYV57194.1"/>
    </source>
</evidence>
<protein>
    <submittedName>
        <fullName evidence="1">Uncharacterized protein</fullName>
    </submittedName>
</protein>
<gene>
    <name evidence="1" type="ORF">EFP84_17875</name>
</gene>
<name>A0AAD0UTI9_9LEPT</name>
<accession>A0AAD0UTI9</accession>
<dbReference type="AlphaFoldDB" id="A0AAD0UTI9"/>